<keyword evidence="2" id="KW-0731">Sigma factor</keyword>
<evidence type="ECO:0000313" key="6">
    <source>
        <dbReference type="EMBL" id="KHM52041.1"/>
    </source>
</evidence>
<dbReference type="GO" id="GO:0016987">
    <property type="term" value="F:sigma factor activity"/>
    <property type="evidence" value="ECO:0007669"/>
    <property type="project" value="UniProtKB-KW"/>
</dbReference>
<protein>
    <submittedName>
        <fullName evidence="6">RNA polymerase subunit sigma-70</fullName>
    </submittedName>
</protein>
<dbReference type="Pfam" id="PF04542">
    <property type="entry name" value="Sigma70_r2"/>
    <property type="match status" value="1"/>
</dbReference>
<dbReference type="InterPro" id="IPR007630">
    <property type="entry name" value="RNA_pol_sigma70_r4"/>
</dbReference>
<proteinExistence type="predicted"/>
<evidence type="ECO:0000256" key="4">
    <source>
        <dbReference type="ARBA" id="ARBA00023163"/>
    </source>
</evidence>
<dbReference type="InterPro" id="IPR007627">
    <property type="entry name" value="RNA_pol_sigma70_r2"/>
</dbReference>
<evidence type="ECO:0000259" key="5">
    <source>
        <dbReference type="PROSITE" id="PS00715"/>
    </source>
</evidence>
<dbReference type="AlphaFoldDB" id="A0A0B2JZJ5"/>
<evidence type="ECO:0000256" key="1">
    <source>
        <dbReference type="ARBA" id="ARBA00023015"/>
    </source>
</evidence>
<evidence type="ECO:0000256" key="2">
    <source>
        <dbReference type="ARBA" id="ARBA00023082"/>
    </source>
</evidence>
<dbReference type="NCBIfam" id="TIGR02937">
    <property type="entry name" value="sigma70-ECF"/>
    <property type="match status" value="1"/>
</dbReference>
<evidence type="ECO:0000256" key="3">
    <source>
        <dbReference type="ARBA" id="ARBA00023125"/>
    </source>
</evidence>
<dbReference type="EMBL" id="JSCE01000145">
    <property type="protein sequence ID" value="KHM52041.1"/>
    <property type="molecule type" value="Genomic_DNA"/>
</dbReference>
<keyword evidence="4" id="KW-0804">Transcription</keyword>
<name>A0A0B2JZJ5_9FIRM</name>
<dbReference type="Gene3D" id="1.10.1740.10">
    <property type="match status" value="1"/>
</dbReference>
<dbReference type="eggNOG" id="COG1191">
    <property type="taxonomic scope" value="Bacteria"/>
</dbReference>
<dbReference type="Pfam" id="PF04545">
    <property type="entry name" value="Sigma70_r4"/>
    <property type="match status" value="1"/>
</dbReference>
<keyword evidence="3" id="KW-0238">DNA-binding</keyword>
<keyword evidence="1" id="KW-0805">Transcription regulation</keyword>
<dbReference type="SUPFAM" id="SSF88659">
    <property type="entry name" value="Sigma3 and sigma4 domains of RNA polymerase sigma factors"/>
    <property type="match status" value="1"/>
</dbReference>
<gene>
    <name evidence="6" type="ORF">NZ47_07075</name>
</gene>
<dbReference type="GO" id="GO:0006352">
    <property type="term" value="P:DNA-templated transcription initiation"/>
    <property type="evidence" value="ECO:0007669"/>
    <property type="project" value="InterPro"/>
</dbReference>
<evidence type="ECO:0000313" key="7">
    <source>
        <dbReference type="Proteomes" id="UP000030993"/>
    </source>
</evidence>
<dbReference type="SUPFAM" id="SSF88946">
    <property type="entry name" value="Sigma2 domain of RNA polymerase sigma factors"/>
    <property type="match status" value="1"/>
</dbReference>
<dbReference type="PRINTS" id="PR00046">
    <property type="entry name" value="SIGMA70FCT"/>
</dbReference>
<dbReference type="InterPro" id="IPR013324">
    <property type="entry name" value="RNA_pol_sigma_r3/r4-like"/>
</dbReference>
<dbReference type="InterPro" id="IPR000943">
    <property type="entry name" value="RNA_pol_sigma70"/>
</dbReference>
<dbReference type="InterPro" id="IPR013325">
    <property type="entry name" value="RNA_pol_sigma_r2"/>
</dbReference>
<dbReference type="STRING" id="82374.NZ47_07075"/>
<accession>A0A0B2JZJ5</accession>
<dbReference type="RefSeq" id="WP_039208357.1">
    <property type="nucleotide sequence ID" value="NZ_JSCE01000145.1"/>
</dbReference>
<dbReference type="Gene3D" id="1.20.140.160">
    <property type="match status" value="1"/>
</dbReference>
<comment type="caution">
    <text evidence="6">The sequence shown here is derived from an EMBL/GenBank/DDBJ whole genome shotgun (WGS) entry which is preliminary data.</text>
</comment>
<organism evidence="6 7">
    <name type="scientific">Anaerovibrio lipolyticus</name>
    <dbReference type="NCBI Taxonomy" id="82374"/>
    <lineage>
        <taxon>Bacteria</taxon>
        <taxon>Bacillati</taxon>
        <taxon>Bacillota</taxon>
        <taxon>Negativicutes</taxon>
        <taxon>Selenomonadales</taxon>
        <taxon>Selenomonadaceae</taxon>
        <taxon>Anaerovibrio</taxon>
    </lineage>
</organism>
<dbReference type="Proteomes" id="UP000030993">
    <property type="component" value="Unassembled WGS sequence"/>
</dbReference>
<dbReference type="PANTHER" id="PTHR30385">
    <property type="entry name" value="SIGMA FACTOR F FLAGELLAR"/>
    <property type="match status" value="1"/>
</dbReference>
<dbReference type="PROSITE" id="PS00715">
    <property type="entry name" value="SIGMA70_1"/>
    <property type="match status" value="1"/>
</dbReference>
<keyword evidence="7" id="KW-1185">Reference proteome</keyword>
<feature type="domain" description="RNA polymerase sigma-70" evidence="5">
    <location>
        <begin position="63"/>
        <end position="76"/>
    </location>
</feature>
<dbReference type="InterPro" id="IPR014284">
    <property type="entry name" value="RNA_pol_sigma-70_dom"/>
</dbReference>
<sequence length="210" mass="24348">MKLSEYMQELNKVKMLEPAEEKELWYEFKHNHNPEARRRIIEAYQPLVFRTAMPFKDLKNIMDVIQEGTVGLIESVEGFDPDKGVAFSLFAVYRIRGRMYRFMKEEGNADIACLEAELESGMSQLDMLADTGTPVTELAEIHLASDVVMEAMDRLPHKEQLVLNQLLVNNQEIKDVANMLNVSTAHIYRLQKSGVRRVRGMLSRFMHNWK</sequence>
<reference evidence="6 7" key="1">
    <citation type="journal article" date="2013" name="PLoS ONE">
        <title>Identification and characterization of three novel lipases belonging to families II and V from Anaerovibrio lipolyticus 5ST.</title>
        <authorList>
            <person name="Prive F."/>
            <person name="Kaderbhai N.N."/>
            <person name="Girdwood S."/>
            <person name="Worgan H.J."/>
            <person name="Pinloche E."/>
            <person name="Scollan N.D."/>
            <person name="Huws S.A."/>
            <person name="Newbold C.J."/>
        </authorList>
    </citation>
    <scope>NUCLEOTIDE SEQUENCE [LARGE SCALE GENOMIC DNA]</scope>
    <source>
        <strain evidence="6 7">5S</strain>
    </source>
</reference>
<dbReference type="GO" id="GO:0003677">
    <property type="term" value="F:DNA binding"/>
    <property type="evidence" value="ECO:0007669"/>
    <property type="project" value="UniProtKB-KW"/>
</dbReference>